<evidence type="ECO:0000256" key="1">
    <source>
        <dbReference type="SAM" id="MobiDB-lite"/>
    </source>
</evidence>
<feature type="signal peptide" evidence="2">
    <location>
        <begin position="1"/>
        <end position="32"/>
    </location>
</feature>
<dbReference type="InterPro" id="IPR038162">
    <property type="entry name" value="SoxY_sf"/>
</dbReference>
<feature type="chain" id="PRO_5002707868" evidence="2">
    <location>
        <begin position="33"/>
        <end position="288"/>
    </location>
</feature>
<keyword evidence="2" id="KW-0732">Signal</keyword>
<sequence length="288" mass="30378">MMRRSPSRTAGRAGLVALALCAVLPGAGPALAQAPEAAQGAATEPNRESASREATWASIRPDLFPGKAIADAGAIVQLDAPGRAEDAALVPITIQLALPVGDPRTLKAVTLVVDENPAPMAGRFTLAEGTRDFSLSLRVRVNSYSFVRAVAETSDGALLMTKAYVKAAGGCSAPATKDTADSIAHVGEMRFRSFAATGRPEAQVQIRHPNFSGLQIDPETRGYTPAWFVREVEVKQGEKLIFAMEGGISISEDPTFRFSYTPSSDQVSVRAEDTEGKVFTRTFPGGGS</sequence>
<dbReference type="InterPro" id="IPR014756">
    <property type="entry name" value="Ig_E-set"/>
</dbReference>
<dbReference type="Pfam" id="PF13501">
    <property type="entry name" value="SoxY"/>
    <property type="match status" value="1"/>
</dbReference>
<dbReference type="EMBL" id="CP000781">
    <property type="protein sequence ID" value="ABS67022.1"/>
    <property type="molecule type" value="Genomic_DNA"/>
</dbReference>
<proteinExistence type="predicted"/>
<accession>A7IG79</accession>
<feature type="region of interest" description="Disordered" evidence="1">
    <location>
        <begin position="35"/>
        <end position="54"/>
    </location>
</feature>
<gene>
    <name evidence="5" type="ordered locus">Xaut_1777</name>
</gene>
<dbReference type="eggNOG" id="COG5501">
    <property type="taxonomic scope" value="Bacteria"/>
</dbReference>
<dbReference type="InterPro" id="IPR032711">
    <property type="entry name" value="SoxY"/>
</dbReference>
<dbReference type="KEGG" id="xau:Xaut_1777"/>
<dbReference type="PhylomeDB" id="A7IG79"/>
<dbReference type="NCBIfam" id="TIGR04557">
    <property type="entry name" value="fuse_rel_SoxYZ"/>
    <property type="match status" value="1"/>
</dbReference>
<feature type="compositionally biased region" description="Low complexity" evidence="1">
    <location>
        <begin position="35"/>
        <end position="44"/>
    </location>
</feature>
<dbReference type="Gene3D" id="2.60.40.2470">
    <property type="entry name" value="SoxY domain"/>
    <property type="match status" value="1"/>
</dbReference>
<feature type="domain" description="Sulphur oxidation protein SoxZ" evidence="3">
    <location>
        <begin position="200"/>
        <end position="282"/>
    </location>
</feature>
<evidence type="ECO:0000313" key="5">
    <source>
        <dbReference type="EMBL" id="ABS67022.1"/>
    </source>
</evidence>
<evidence type="ECO:0000313" key="6">
    <source>
        <dbReference type="Proteomes" id="UP000002417"/>
    </source>
</evidence>
<reference evidence="5 6" key="1">
    <citation type="submission" date="2007-07" db="EMBL/GenBank/DDBJ databases">
        <title>Complete sequence of chromosome of Xanthobacter autotrophicus Py2.</title>
        <authorList>
            <consortium name="US DOE Joint Genome Institute"/>
            <person name="Copeland A."/>
            <person name="Lucas S."/>
            <person name="Lapidus A."/>
            <person name="Barry K."/>
            <person name="Glavina del Rio T."/>
            <person name="Hammon N."/>
            <person name="Israni S."/>
            <person name="Dalin E."/>
            <person name="Tice H."/>
            <person name="Pitluck S."/>
            <person name="Sims D."/>
            <person name="Brettin T."/>
            <person name="Bruce D."/>
            <person name="Detter J.C."/>
            <person name="Han C."/>
            <person name="Tapia R."/>
            <person name="Brainard J."/>
            <person name="Schmutz J."/>
            <person name="Larimer F."/>
            <person name="Land M."/>
            <person name="Hauser L."/>
            <person name="Kyrpides N."/>
            <person name="Kim E."/>
            <person name="Ensigns S.A."/>
            <person name="Richardson P."/>
        </authorList>
    </citation>
    <scope>NUCLEOTIDE SEQUENCE [LARGE SCALE GENOMIC DNA]</scope>
    <source>
        <strain evidence="6">ATCC BAA-1158 / Py2</strain>
    </source>
</reference>
<evidence type="ECO:0000259" key="3">
    <source>
        <dbReference type="Pfam" id="PF08770"/>
    </source>
</evidence>
<dbReference type="Gene3D" id="2.60.40.10">
    <property type="entry name" value="Immunoglobulins"/>
    <property type="match status" value="1"/>
</dbReference>
<dbReference type="InterPro" id="IPR030831">
    <property type="entry name" value="Fuse-rel_SoxYZ"/>
</dbReference>
<dbReference type="Pfam" id="PF08770">
    <property type="entry name" value="SoxZ"/>
    <property type="match status" value="1"/>
</dbReference>
<evidence type="ECO:0000256" key="2">
    <source>
        <dbReference type="SAM" id="SignalP"/>
    </source>
</evidence>
<dbReference type="InterPro" id="IPR013783">
    <property type="entry name" value="Ig-like_fold"/>
</dbReference>
<evidence type="ECO:0000259" key="4">
    <source>
        <dbReference type="Pfam" id="PF13501"/>
    </source>
</evidence>
<organism evidence="5 6">
    <name type="scientific">Xanthobacter autotrophicus (strain ATCC BAA-1158 / Py2)</name>
    <dbReference type="NCBI Taxonomy" id="78245"/>
    <lineage>
        <taxon>Bacteria</taxon>
        <taxon>Pseudomonadati</taxon>
        <taxon>Pseudomonadota</taxon>
        <taxon>Alphaproteobacteria</taxon>
        <taxon>Hyphomicrobiales</taxon>
        <taxon>Xanthobacteraceae</taxon>
        <taxon>Xanthobacter</taxon>
    </lineage>
</organism>
<dbReference type="AlphaFoldDB" id="A7IG79"/>
<dbReference type="STRING" id="78245.Xaut_1777"/>
<dbReference type="InterPro" id="IPR014880">
    <property type="entry name" value="SoxZ_dom"/>
</dbReference>
<name>A7IG79_XANP2</name>
<dbReference type="HOGENOM" id="CLU_088210_0_0_5"/>
<dbReference type="Proteomes" id="UP000002417">
    <property type="component" value="Chromosome"/>
</dbReference>
<protein>
    <submittedName>
        <fullName evidence="5">Sulphur oxidation protein SoxZ</fullName>
    </submittedName>
</protein>
<feature type="domain" description="Ig-like SoxY" evidence="4">
    <location>
        <begin position="62"/>
        <end position="171"/>
    </location>
</feature>
<keyword evidence="6" id="KW-1185">Reference proteome</keyword>
<dbReference type="SUPFAM" id="SSF81296">
    <property type="entry name" value="E set domains"/>
    <property type="match status" value="1"/>
</dbReference>